<proteinExistence type="predicted"/>
<accession>A0A424W5A7</accession>
<protein>
    <submittedName>
        <fullName evidence="1">Uncharacterized protein</fullName>
    </submittedName>
</protein>
<evidence type="ECO:0000313" key="1">
    <source>
        <dbReference type="EMBL" id="RPJ88407.1"/>
    </source>
</evidence>
<sequence>MGLGGMFGKGDHSSVLGKIGGKIQKFTDPIAMIPGVGDKWVDLTSNKIPELTNKTLSKVMTPFDRIDETINPVRKIPIVDRIGDVVRDKPGDALGLAIGGYFAAPAIAGAAGTAGGGSTAASGIGGGLGGGLGAGGAGISVAPGFVSGGTALGSTAGMSGAWAPVLGGAGG</sequence>
<gene>
    <name evidence="1" type="ORF">DY367_27765</name>
</gene>
<evidence type="ECO:0000313" key="2">
    <source>
        <dbReference type="Proteomes" id="UP000285324"/>
    </source>
</evidence>
<name>A0A424W5A7_ALCXX</name>
<dbReference type="EMBL" id="QVXO01000065">
    <property type="protein sequence ID" value="RPJ88407.1"/>
    <property type="molecule type" value="Genomic_DNA"/>
</dbReference>
<dbReference type="Proteomes" id="UP000285324">
    <property type="component" value="Unassembled WGS sequence"/>
</dbReference>
<comment type="caution">
    <text evidence="1">The sequence shown here is derived from an EMBL/GenBank/DDBJ whole genome shotgun (WGS) entry which is preliminary data.</text>
</comment>
<dbReference type="AlphaFoldDB" id="A0A424W5A7"/>
<feature type="non-terminal residue" evidence="1">
    <location>
        <position position="171"/>
    </location>
</feature>
<reference evidence="1 2" key="1">
    <citation type="submission" date="2018-08" db="EMBL/GenBank/DDBJ databases">
        <title>Achromobacter xylosoxidans Genome sequencing and assembly.</title>
        <authorList>
            <person name="Wang R."/>
            <person name="Rensing C."/>
            <person name="Li Y."/>
        </authorList>
    </citation>
    <scope>NUCLEOTIDE SEQUENCE [LARGE SCALE GENOMIC DNA]</scope>
    <source>
        <strain evidence="1 2">GD003A</strain>
    </source>
</reference>
<organism evidence="1 2">
    <name type="scientific">Alcaligenes xylosoxydans xylosoxydans</name>
    <name type="common">Achromobacter xylosoxidans</name>
    <dbReference type="NCBI Taxonomy" id="85698"/>
    <lineage>
        <taxon>Bacteria</taxon>
        <taxon>Pseudomonadati</taxon>
        <taxon>Pseudomonadota</taxon>
        <taxon>Betaproteobacteria</taxon>
        <taxon>Burkholderiales</taxon>
        <taxon>Alcaligenaceae</taxon>
        <taxon>Achromobacter</taxon>
    </lineage>
</organism>